<proteinExistence type="predicted"/>
<gene>
    <name evidence="1" type="ORF">D3878_04820</name>
</gene>
<dbReference type="Proteomes" id="UP000266327">
    <property type="component" value="Unassembled WGS sequence"/>
</dbReference>
<accession>A0A3A3FZ49</accession>
<dbReference type="InterPro" id="IPR003718">
    <property type="entry name" value="OsmC/Ohr_fam"/>
</dbReference>
<dbReference type="Gene3D" id="3.30.300.20">
    <property type="match status" value="1"/>
</dbReference>
<sequence length="136" mass="14482">MFTATSALTRQTGRYLLSARDQHLVADATQSRGGPGEAWSAGELLLSALLTCANAVIQSVALERNIALLDARIDGSCEADPERQGHYAHIRLDIQLDGPSQEEAEELVFAFTAVCPIYGSLSRGAPVSLALNGKSR</sequence>
<dbReference type="EMBL" id="QYUQ01000002">
    <property type="protein sequence ID" value="RJG00994.1"/>
    <property type="molecule type" value="Genomic_DNA"/>
</dbReference>
<dbReference type="InterPro" id="IPR015946">
    <property type="entry name" value="KH_dom-like_a/b"/>
</dbReference>
<comment type="caution">
    <text evidence="1">The sequence shown here is derived from an EMBL/GenBank/DDBJ whole genome shotgun (WGS) entry which is preliminary data.</text>
</comment>
<organism evidence="1 2">
    <name type="scientific">Noviherbaspirillum sedimenti</name>
    <dbReference type="NCBI Taxonomy" id="2320865"/>
    <lineage>
        <taxon>Bacteria</taxon>
        <taxon>Pseudomonadati</taxon>
        <taxon>Pseudomonadota</taxon>
        <taxon>Betaproteobacteria</taxon>
        <taxon>Burkholderiales</taxon>
        <taxon>Oxalobacteraceae</taxon>
        <taxon>Noviherbaspirillum</taxon>
    </lineage>
</organism>
<evidence type="ECO:0000313" key="2">
    <source>
        <dbReference type="Proteomes" id="UP000266327"/>
    </source>
</evidence>
<dbReference type="InterPro" id="IPR036102">
    <property type="entry name" value="OsmC/Ohrsf"/>
</dbReference>
<dbReference type="SUPFAM" id="SSF82784">
    <property type="entry name" value="OsmC-like"/>
    <property type="match status" value="1"/>
</dbReference>
<protein>
    <submittedName>
        <fullName evidence="1">OsmC family peroxiredoxin</fullName>
    </submittedName>
</protein>
<dbReference type="RefSeq" id="WP_119784444.1">
    <property type="nucleotide sequence ID" value="NZ_QYUQ01000002.1"/>
</dbReference>
<reference evidence="2" key="1">
    <citation type="submission" date="2018-09" db="EMBL/GenBank/DDBJ databases">
        <authorList>
            <person name="Zhu H."/>
        </authorList>
    </citation>
    <scope>NUCLEOTIDE SEQUENCE [LARGE SCALE GENOMIC DNA]</scope>
    <source>
        <strain evidence="2">K1S02-23</strain>
    </source>
</reference>
<name>A0A3A3FZ49_9BURK</name>
<dbReference type="Pfam" id="PF02566">
    <property type="entry name" value="OsmC"/>
    <property type="match status" value="1"/>
</dbReference>
<dbReference type="AlphaFoldDB" id="A0A3A3FZ49"/>
<keyword evidence="2" id="KW-1185">Reference proteome</keyword>
<dbReference type="OrthoDB" id="9789573at2"/>
<evidence type="ECO:0000313" key="1">
    <source>
        <dbReference type="EMBL" id="RJG00994.1"/>
    </source>
</evidence>